<dbReference type="Proteomes" id="UP000229641">
    <property type="component" value="Unassembled WGS sequence"/>
</dbReference>
<dbReference type="GO" id="GO:0035435">
    <property type="term" value="P:phosphate ion transmembrane transport"/>
    <property type="evidence" value="ECO:0007669"/>
    <property type="project" value="TreeGrafter"/>
</dbReference>
<comment type="caution">
    <text evidence="7">The sequence shown here is derived from an EMBL/GenBank/DDBJ whole genome shotgun (WGS) entry which is preliminary data.</text>
</comment>
<dbReference type="InterPro" id="IPR001204">
    <property type="entry name" value="Phos_transporter"/>
</dbReference>
<dbReference type="PANTHER" id="PTHR11101:SF80">
    <property type="entry name" value="PHOSPHATE TRANSPORTER"/>
    <property type="match status" value="1"/>
</dbReference>
<dbReference type="GO" id="GO:0005315">
    <property type="term" value="F:phosphate transmembrane transporter activity"/>
    <property type="evidence" value="ECO:0007669"/>
    <property type="project" value="InterPro"/>
</dbReference>
<feature type="transmembrane region" description="Helical" evidence="6">
    <location>
        <begin position="169"/>
        <end position="189"/>
    </location>
</feature>
<feature type="transmembrane region" description="Helical" evidence="6">
    <location>
        <begin position="234"/>
        <end position="256"/>
    </location>
</feature>
<comment type="subcellular location">
    <subcellularLocation>
        <location evidence="1">Membrane</location>
        <topology evidence="1">Multi-pass membrane protein</topology>
    </subcellularLocation>
</comment>
<proteinExistence type="predicted"/>
<evidence type="ECO:0000256" key="1">
    <source>
        <dbReference type="ARBA" id="ARBA00004141"/>
    </source>
</evidence>
<evidence type="ECO:0000313" key="7">
    <source>
        <dbReference type="EMBL" id="PIQ89320.1"/>
    </source>
</evidence>
<feature type="transmembrane region" description="Helical" evidence="6">
    <location>
        <begin position="36"/>
        <end position="59"/>
    </location>
</feature>
<dbReference type="PANTHER" id="PTHR11101">
    <property type="entry name" value="PHOSPHATE TRANSPORTER"/>
    <property type="match status" value="1"/>
</dbReference>
<evidence type="ECO:0000256" key="5">
    <source>
        <dbReference type="ARBA" id="ARBA00023136"/>
    </source>
</evidence>
<keyword evidence="2" id="KW-0813">Transport</keyword>
<reference evidence="7 8" key="1">
    <citation type="submission" date="2017-09" db="EMBL/GenBank/DDBJ databases">
        <title>Depth-based differentiation of microbial function through sediment-hosted aquifers and enrichment of novel symbionts in the deep terrestrial subsurface.</title>
        <authorList>
            <person name="Probst A.J."/>
            <person name="Ladd B."/>
            <person name="Jarett J.K."/>
            <person name="Geller-Mcgrath D.E."/>
            <person name="Sieber C.M."/>
            <person name="Emerson J.B."/>
            <person name="Anantharaman K."/>
            <person name="Thomas B.C."/>
            <person name="Malmstrom R."/>
            <person name="Stieglmeier M."/>
            <person name="Klingl A."/>
            <person name="Woyke T."/>
            <person name="Ryan C.M."/>
            <person name="Banfield J.F."/>
        </authorList>
    </citation>
    <scope>NUCLEOTIDE SEQUENCE [LARGE SCALE GENOMIC DNA]</scope>
    <source>
        <strain evidence="7">CG11_big_fil_rev_8_21_14_0_20_42_13</strain>
    </source>
</reference>
<keyword evidence="4 6" id="KW-1133">Transmembrane helix</keyword>
<gene>
    <name evidence="7" type="ORF">COV72_03640</name>
</gene>
<feature type="transmembrane region" description="Helical" evidence="6">
    <location>
        <begin position="71"/>
        <end position="96"/>
    </location>
</feature>
<dbReference type="AlphaFoldDB" id="A0A2H0LY17"/>
<keyword evidence="3 6" id="KW-0812">Transmembrane</keyword>
<dbReference type="GO" id="GO:0016020">
    <property type="term" value="C:membrane"/>
    <property type="evidence" value="ECO:0007669"/>
    <property type="project" value="UniProtKB-SubCell"/>
</dbReference>
<evidence type="ECO:0000313" key="8">
    <source>
        <dbReference type="Proteomes" id="UP000229641"/>
    </source>
</evidence>
<name>A0A2H0LY17_9BACT</name>
<accession>A0A2H0LY17</accession>
<evidence type="ECO:0000256" key="3">
    <source>
        <dbReference type="ARBA" id="ARBA00022692"/>
    </source>
</evidence>
<feature type="transmembrane region" description="Helical" evidence="6">
    <location>
        <begin position="201"/>
        <end position="222"/>
    </location>
</feature>
<dbReference type="EMBL" id="PCWA01000052">
    <property type="protein sequence ID" value="PIQ89320.1"/>
    <property type="molecule type" value="Genomic_DNA"/>
</dbReference>
<evidence type="ECO:0000256" key="6">
    <source>
        <dbReference type="SAM" id="Phobius"/>
    </source>
</evidence>
<protein>
    <submittedName>
        <fullName evidence="7">Anion permease</fullName>
    </submittedName>
</protein>
<feature type="transmembrane region" description="Helical" evidence="6">
    <location>
        <begin position="123"/>
        <end position="145"/>
    </location>
</feature>
<evidence type="ECO:0000256" key="4">
    <source>
        <dbReference type="ARBA" id="ARBA00022989"/>
    </source>
</evidence>
<feature type="non-terminal residue" evidence="7">
    <location>
        <position position="276"/>
    </location>
</feature>
<organism evidence="7 8">
    <name type="scientific">Candidatus Ghiorseimicrobium undicola</name>
    <dbReference type="NCBI Taxonomy" id="1974746"/>
    <lineage>
        <taxon>Bacteria</taxon>
        <taxon>Pseudomonadati</taxon>
        <taxon>Candidatus Omnitrophota</taxon>
        <taxon>Candidatus Ghiorseimicrobium</taxon>
    </lineage>
</organism>
<sequence>MPAALILITVFFAMNMGASGIAPTFSAVYGGKILSRRIAVILFTVFVILGAFILGNGVVKTLSQGILPKDYLTLNVALIILVSAALSLSLANILAIPESTSMVTVGAVTGAAFYFKHIQLKTFLFIIPVWIAFPAISFVLTFLLYRRIYPPSEKNLWLYQKIFSHEKKLRYLAIIISCYGAFAVGTNNVANAVGPLVGAKFIGMLPALALVAPFFGLGAFFLGKRNIDTFGKEVVPLGLITSNLICLITGSLLIFASAMGVPFPYVQLTALSIFAI</sequence>
<dbReference type="Pfam" id="PF01384">
    <property type="entry name" value="PHO4"/>
    <property type="match status" value="1"/>
</dbReference>
<evidence type="ECO:0000256" key="2">
    <source>
        <dbReference type="ARBA" id="ARBA00022448"/>
    </source>
</evidence>
<keyword evidence="5 6" id="KW-0472">Membrane</keyword>